<evidence type="ECO:0000313" key="2">
    <source>
        <dbReference type="Proteomes" id="UP000318017"/>
    </source>
</evidence>
<dbReference type="CDD" id="cd15482">
    <property type="entry name" value="Sialidase_non-viral"/>
    <property type="match status" value="1"/>
</dbReference>
<dbReference type="AlphaFoldDB" id="A0A518G036"/>
<protein>
    <submittedName>
        <fullName evidence="1">Ycf48-like protein</fullName>
    </submittedName>
</protein>
<dbReference type="Gene3D" id="2.130.10.10">
    <property type="entry name" value="YVTN repeat-like/Quinoprotein amine dehydrogenase"/>
    <property type="match status" value="2"/>
</dbReference>
<dbReference type="Proteomes" id="UP000318017">
    <property type="component" value="Chromosome"/>
</dbReference>
<keyword evidence="2" id="KW-1185">Reference proteome</keyword>
<dbReference type="SUPFAM" id="SSF49344">
    <property type="entry name" value="CBD9-like"/>
    <property type="match status" value="1"/>
</dbReference>
<dbReference type="PANTHER" id="PTHR47199">
    <property type="entry name" value="PHOTOSYSTEM II STABILITY/ASSEMBLY FACTOR HCF136, CHLOROPLASTIC"/>
    <property type="match status" value="1"/>
</dbReference>
<reference evidence="1 2" key="1">
    <citation type="submission" date="2019-02" db="EMBL/GenBank/DDBJ databases">
        <title>Deep-cultivation of Planctomycetes and their phenomic and genomic characterization uncovers novel biology.</title>
        <authorList>
            <person name="Wiegand S."/>
            <person name="Jogler M."/>
            <person name="Boedeker C."/>
            <person name="Pinto D."/>
            <person name="Vollmers J."/>
            <person name="Rivas-Marin E."/>
            <person name="Kohn T."/>
            <person name="Peeters S.H."/>
            <person name="Heuer A."/>
            <person name="Rast P."/>
            <person name="Oberbeckmann S."/>
            <person name="Bunk B."/>
            <person name="Jeske O."/>
            <person name="Meyerdierks A."/>
            <person name="Storesund J.E."/>
            <person name="Kallscheuer N."/>
            <person name="Luecker S."/>
            <person name="Lage O.M."/>
            <person name="Pohl T."/>
            <person name="Merkel B.J."/>
            <person name="Hornburger P."/>
            <person name="Mueller R.-W."/>
            <person name="Bruemmer F."/>
            <person name="Labrenz M."/>
            <person name="Spormann A.M."/>
            <person name="Op den Camp H."/>
            <person name="Overmann J."/>
            <person name="Amann R."/>
            <person name="Jetten M.S.M."/>
            <person name="Mascher T."/>
            <person name="Medema M.H."/>
            <person name="Devos D.P."/>
            <person name="Kaster A.-K."/>
            <person name="Ovreas L."/>
            <person name="Rohde M."/>
            <person name="Galperin M.Y."/>
            <person name="Jogler C."/>
        </authorList>
    </citation>
    <scope>NUCLEOTIDE SEQUENCE [LARGE SCALE GENOMIC DNA]</scope>
    <source>
        <strain evidence="1 2">Q31a</strain>
    </source>
</reference>
<dbReference type="EMBL" id="CP036298">
    <property type="protein sequence ID" value="QDV21965.1"/>
    <property type="molecule type" value="Genomic_DNA"/>
</dbReference>
<sequence>MCEVRNIRMPILRSSLLIVLSVFIVELGGAVANAETLSDRSAISVDPQLLNDAYVASASPGANLNDVAIISEDRLLCIGDRGLILGSKNGGRLWSSLASLTTANLHGVDFDNHEIGIIVGGWIGNYTGTSKAAVLRSLDGGDTWTTVRDVELPSLRGVRFENRRAIAWGDYSPKWKTSVFESLDGGLSWHGLRMPIGHATVAAVDNVGTVVAVDRLGRSAMGVGHADRLDNISDGNRPLQCLTHTGLGWLAGGSAGELIFSRDGKQWQDLALPLSPAAKACCRWASIAQVDDEIWVGGAPGSVLLYSADRGATWSLKSTGHTLPIASLRFLDARRGWAVGALGSILATRDGGKTWYSQRQAAGRLGVLAISATDADTPWLPLIATSWDDQIASASLVLQAGEPIEHANFLPGRASCLESLAPHLGLAQHAHWADLPVSKESATERLAIELLSWKPDVLLTSRESGRGATSPTALALAAIESAAQSERLSVAQELGLKSWPVRKLVEVTDEATSQFTEQSQRVLRTPALSIQDLLQALPPDITQEQSTVAMRSVWTRTHAPAALVSLLGAIPPSADTRMELPIKEIGNYQLVMGRVHRDRAMMRLGDSEGRMASDQQWDEALRVLLAGLPDGEIAPAAYRLTGMLNEPQDWPRRRRVLERLIALQPKSDAADWARLELLTRLGSEEFRAWQASALVTVSEASVEQFVTDSAAPVPIPESRLGGAGERLDRLVGEQVKVDDASAGGTVWDRSPFSDAQRGTSAQLASAPFGSVVRASATSSPAPSVPVNESLEPQAWFGLLDRVHRESPGLRNRPDLALLIERMKDRMPLTAAAQKAALGGEAAFGESSMLEGPLIGWPQVARQELLLRSNQTGQLRWLALAVRADQPPLLDGVLSESFWNQVPALQLTSIASDPASESEQPALIRIAYDSDYLYVAVHCFREQSDGNSSRLKRVRTYDSDLSETDRVELLFDVDRDYSTAIELAISEDGRTCDRCDGVAGFNPKWHVFARPETHEWTAEIAIELSSLTTEKSVMGQAWALSVRRHRPQGNSQSWSQLQTHRSLLQASGLLLFAPPL</sequence>
<proteinExistence type="predicted"/>
<dbReference type="PANTHER" id="PTHR47199:SF2">
    <property type="entry name" value="PHOTOSYSTEM II STABILITY_ASSEMBLY FACTOR HCF136, CHLOROPLASTIC"/>
    <property type="match status" value="1"/>
</dbReference>
<evidence type="ECO:0000313" key="1">
    <source>
        <dbReference type="EMBL" id="QDV21965.1"/>
    </source>
</evidence>
<dbReference type="SUPFAM" id="SSF50939">
    <property type="entry name" value="Sialidases"/>
    <property type="match status" value="1"/>
</dbReference>
<dbReference type="InterPro" id="IPR036278">
    <property type="entry name" value="Sialidase_sf"/>
</dbReference>
<organism evidence="1 2">
    <name type="scientific">Aureliella helgolandensis</name>
    <dbReference type="NCBI Taxonomy" id="2527968"/>
    <lineage>
        <taxon>Bacteria</taxon>
        <taxon>Pseudomonadati</taxon>
        <taxon>Planctomycetota</taxon>
        <taxon>Planctomycetia</taxon>
        <taxon>Pirellulales</taxon>
        <taxon>Pirellulaceae</taxon>
        <taxon>Aureliella</taxon>
    </lineage>
</organism>
<name>A0A518G036_9BACT</name>
<dbReference type="Gene3D" id="2.60.40.1190">
    <property type="match status" value="1"/>
</dbReference>
<dbReference type="KEGG" id="ahel:Q31a_02440"/>
<accession>A0A518G036</accession>
<dbReference type="InterPro" id="IPR015943">
    <property type="entry name" value="WD40/YVTN_repeat-like_dom_sf"/>
</dbReference>
<gene>
    <name evidence="1" type="primary">hcf136_1</name>
    <name evidence="1" type="ORF">Q31a_02440</name>
</gene>